<evidence type="ECO:0000313" key="2">
    <source>
        <dbReference type="Proteomes" id="UP000267249"/>
    </source>
</evidence>
<accession>A0AAN1UU15</accession>
<dbReference type="AlphaFoldDB" id="A0AAN1UU15"/>
<dbReference type="RefSeq" id="WP_208675963.1">
    <property type="nucleotide sequence ID" value="NZ_CP030139.2"/>
</dbReference>
<gene>
    <name evidence="1" type="ORF">DOP62_04480</name>
</gene>
<reference evidence="1 2" key="1">
    <citation type="journal article" date="2018" name="Sci. Rep.">
        <title>Genome Features and Biochemical Characteristics of a Robust, Fast Growing and Naturally Transformable Cyanobacterium Synechococcus elongatus PCC 11801 Isolated from India.</title>
        <authorList>
            <person name="Jaiswal D."/>
            <person name="Sengupta A."/>
            <person name="Sohoni S."/>
            <person name="Sengupta S."/>
            <person name="Phadnavis A.G."/>
            <person name="Pakrasi H.B."/>
            <person name="Wangikar P.P."/>
        </authorList>
    </citation>
    <scope>NUCLEOTIDE SEQUENCE [LARGE SCALE GENOMIC DNA]</scope>
    <source>
        <strain evidence="1 2">PCC 11801</strain>
    </source>
</reference>
<evidence type="ECO:0000313" key="1">
    <source>
        <dbReference type="EMBL" id="AZB72086.1"/>
    </source>
</evidence>
<name>A0AAN1UU15_SYNEL</name>
<organism evidence="1 2">
    <name type="scientific">Synechococcus elongatus PCC 11801</name>
    <dbReference type="NCBI Taxonomy" id="2219813"/>
    <lineage>
        <taxon>Bacteria</taxon>
        <taxon>Bacillati</taxon>
        <taxon>Cyanobacteriota</taxon>
        <taxon>Cyanophyceae</taxon>
        <taxon>Synechococcales</taxon>
        <taxon>Synechococcaceae</taxon>
        <taxon>Synechococcus</taxon>
    </lineage>
</organism>
<proteinExistence type="predicted"/>
<sequence>MTKLSKLDAELHDQLDVTANSQKRNPNPWNTSSPQARELVASRLNAPELLNYFRGRYDNSWRRLHA</sequence>
<protein>
    <submittedName>
        <fullName evidence="1">Uncharacterized protein</fullName>
    </submittedName>
</protein>
<dbReference type="EMBL" id="CP030139">
    <property type="protein sequence ID" value="AZB72086.1"/>
    <property type="molecule type" value="Genomic_DNA"/>
</dbReference>
<dbReference type="Proteomes" id="UP000267249">
    <property type="component" value="Chromosome"/>
</dbReference>